<dbReference type="AlphaFoldDB" id="A0A9N9AGS5"/>
<protein>
    <submittedName>
        <fullName evidence="2">3480_t:CDS:1</fullName>
    </submittedName>
</protein>
<feature type="transmembrane region" description="Helical" evidence="1">
    <location>
        <begin position="178"/>
        <end position="196"/>
    </location>
</feature>
<reference evidence="2" key="1">
    <citation type="submission" date="2021-06" db="EMBL/GenBank/DDBJ databases">
        <authorList>
            <person name="Kallberg Y."/>
            <person name="Tangrot J."/>
            <person name="Rosling A."/>
        </authorList>
    </citation>
    <scope>NUCLEOTIDE SEQUENCE</scope>
    <source>
        <strain evidence="2">FL130A</strain>
    </source>
</reference>
<feature type="transmembrane region" description="Helical" evidence="1">
    <location>
        <begin position="139"/>
        <end position="166"/>
    </location>
</feature>
<feature type="transmembrane region" description="Helical" evidence="1">
    <location>
        <begin position="36"/>
        <end position="55"/>
    </location>
</feature>
<name>A0A9N9AGS5_9GLOM</name>
<dbReference type="EMBL" id="CAJVPS010001225">
    <property type="protein sequence ID" value="CAG8529927.1"/>
    <property type="molecule type" value="Genomic_DNA"/>
</dbReference>
<keyword evidence="1" id="KW-1133">Transmembrane helix</keyword>
<comment type="caution">
    <text evidence="2">The sequence shown here is derived from an EMBL/GenBank/DDBJ whole genome shotgun (WGS) entry which is preliminary data.</text>
</comment>
<evidence type="ECO:0000256" key="1">
    <source>
        <dbReference type="SAM" id="Phobius"/>
    </source>
</evidence>
<evidence type="ECO:0000313" key="3">
    <source>
        <dbReference type="Proteomes" id="UP000789508"/>
    </source>
</evidence>
<evidence type="ECO:0000313" key="2">
    <source>
        <dbReference type="EMBL" id="CAG8529927.1"/>
    </source>
</evidence>
<keyword evidence="3" id="KW-1185">Reference proteome</keyword>
<keyword evidence="1" id="KW-0472">Membrane</keyword>
<organism evidence="2 3">
    <name type="scientific">Ambispora leptoticha</name>
    <dbReference type="NCBI Taxonomy" id="144679"/>
    <lineage>
        <taxon>Eukaryota</taxon>
        <taxon>Fungi</taxon>
        <taxon>Fungi incertae sedis</taxon>
        <taxon>Mucoromycota</taxon>
        <taxon>Glomeromycotina</taxon>
        <taxon>Glomeromycetes</taxon>
        <taxon>Archaeosporales</taxon>
        <taxon>Ambisporaceae</taxon>
        <taxon>Ambispora</taxon>
    </lineage>
</organism>
<accession>A0A9N9AGS5</accession>
<sequence length="230" mass="25926">MAYVQAASAFGFAMQTYRLLVLCKQESGWETKKSDMLLLIFYPVTLTTVLAAFCIKDRAIQPQAMQCDVTDPPWIRLIGYAGSNLVISTVGMYISGRSAYALFAHLKQFRSTLDSRGRSQLSETTERVIQRRYAVTKGAAIRMVSVSALFILINFFASIQTIITVINGQSYRDHDLKLSHFVGPLIGIALFLVFGTGREMRRSFRQALQSIRNRLTNYETSPNPNISRFD</sequence>
<gene>
    <name evidence="2" type="ORF">ALEPTO_LOCUS4886</name>
</gene>
<proteinExistence type="predicted"/>
<dbReference type="Proteomes" id="UP000789508">
    <property type="component" value="Unassembled WGS sequence"/>
</dbReference>
<keyword evidence="1" id="KW-0812">Transmembrane</keyword>
<dbReference type="OrthoDB" id="3256745at2759"/>
<dbReference type="Gene3D" id="1.20.1070.10">
    <property type="entry name" value="Rhodopsin 7-helix transmembrane proteins"/>
    <property type="match status" value="1"/>
</dbReference>